<evidence type="ECO:0000259" key="7">
    <source>
        <dbReference type="PROSITE" id="PS50011"/>
    </source>
</evidence>
<protein>
    <submittedName>
        <fullName evidence="9">Protein kinase domain-containing protein</fullName>
    </submittedName>
</protein>
<dbReference type="FunFam" id="1.10.510.10:FF:000554">
    <property type="entry name" value="Predicted protein"/>
    <property type="match status" value="1"/>
</dbReference>
<dbReference type="CDD" id="cd00192">
    <property type="entry name" value="PTKc"/>
    <property type="match status" value="1"/>
</dbReference>
<name>A0A915LCR8_ROMCU</name>
<dbReference type="AlphaFoldDB" id="A0A915LCR8"/>
<evidence type="ECO:0000256" key="5">
    <source>
        <dbReference type="ARBA" id="ARBA00023137"/>
    </source>
</evidence>
<evidence type="ECO:0000256" key="2">
    <source>
        <dbReference type="ARBA" id="ARBA00022741"/>
    </source>
</evidence>
<dbReference type="PANTHER" id="PTHR24416">
    <property type="entry name" value="TYROSINE-PROTEIN KINASE RECEPTOR"/>
    <property type="match status" value="1"/>
</dbReference>
<dbReference type="InterPro" id="IPR050122">
    <property type="entry name" value="RTK"/>
</dbReference>
<keyword evidence="6" id="KW-0812">Transmembrane</keyword>
<dbReference type="Proteomes" id="UP000887565">
    <property type="component" value="Unplaced"/>
</dbReference>
<dbReference type="SUPFAM" id="SSF56112">
    <property type="entry name" value="Protein kinase-like (PK-like)"/>
    <property type="match status" value="1"/>
</dbReference>
<dbReference type="InterPro" id="IPR011009">
    <property type="entry name" value="Kinase-like_dom_sf"/>
</dbReference>
<dbReference type="PANTHER" id="PTHR24416:SF583">
    <property type="entry name" value="RECEPTOR PROTEIN-TYROSINE KINASE"/>
    <property type="match status" value="1"/>
</dbReference>
<accession>A0A915LCR8</accession>
<keyword evidence="2" id="KW-0547">Nucleotide-binding</keyword>
<keyword evidence="1" id="KW-0808">Transferase</keyword>
<dbReference type="GO" id="GO:0005524">
    <property type="term" value="F:ATP binding"/>
    <property type="evidence" value="ECO:0007669"/>
    <property type="project" value="UniProtKB-KW"/>
</dbReference>
<keyword evidence="5" id="KW-0829">Tyrosine-protein kinase</keyword>
<reference evidence="9" key="1">
    <citation type="submission" date="2022-11" db="UniProtKB">
        <authorList>
            <consortium name="WormBaseParasite"/>
        </authorList>
    </citation>
    <scope>IDENTIFICATION</scope>
</reference>
<evidence type="ECO:0000256" key="6">
    <source>
        <dbReference type="SAM" id="Phobius"/>
    </source>
</evidence>
<evidence type="ECO:0000313" key="8">
    <source>
        <dbReference type="Proteomes" id="UP000887565"/>
    </source>
</evidence>
<dbReference type="InterPro" id="IPR001245">
    <property type="entry name" value="Ser-Thr/Tyr_kinase_cat_dom"/>
</dbReference>
<sequence>MPETQRDSRKTCQGNNKKEWEMHVFFISRQRLLARSPTGISRIVRRDTDTLQFFMSNYTLLLEGILYTGSGISQLKKDMTPMPNVHCMQKTMLYIQIKRLKIKDVIESLIDDLITNHSEILSTYRIVHEDAINMTKDPLFQKTTSPNIVLYYCMVAPLFLSIPIITYIITVRCRSEKEQSREFLSNVKNLEDYKKSEKPPSVHYHDFGAKIDEWEVERCHLDLNQDDKLGSGNFGNVFKACSTPKEAANFFDEINLMKSLGYHERLVNMIGCITVHEPLCLIVEYCSGGDLHKYLRQKRNYMVEKQMAGIMIDPAFVYIDTLMTFAWQVACGMEYLSDKGFVHRDLAARNVLLDDVRNVKICDFGLCRTYNNENHYYTSRGGRLPIKWMALESISDYKFTSASDVWSFGILLFEIITLARCPYEGVDPCCMEKYLRRGKRMDKPLNCPDELYDLMLLSWHEEPSKRPSFLTLKLEIQNMINESADVDNNYLSLVNEDTHYCNIMQLDH</sequence>
<evidence type="ECO:0000256" key="1">
    <source>
        <dbReference type="ARBA" id="ARBA00022679"/>
    </source>
</evidence>
<dbReference type="InterPro" id="IPR008266">
    <property type="entry name" value="Tyr_kinase_AS"/>
</dbReference>
<dbReference type="GO" id="GO:0004714">
    <property type="term" value="F:transmembrane receptor protein tyrosine kinase activity"/>
    <property type="evidence" value="ECO:0007669"/>
    <property type="project" value="TreeGrafter"/>
</dbReference>
<feature type="domain" description="Protein kinase" evidence="7">
    <location>
        <begin position="223"/>
        <end position="480"/>
    </location>
</feature>
<keyword evidence="8" id="KW-1185">Reference proteome</keyword>
<evidence type="ECO:0000256" key="3">
    <source>
        <dbReference type="ARBA" id="ARBA00022777"/>
    </source>
</evidence>
<dbReference type="SMART" id="SM00219">
    <property type="entry name" value="TyrKc"/>
    <property type="match status" value="1"/>
</dbReference>
<dbReference type="GO" id="GO:0005886">
    <property type="term" value="C:plasma membrane"/>
    <property type="evidence" value="ECO:0007669"/>
    <property type="project" value="TreeGrafter"/>
</dbReference>
<dbReference type="InterPro" id="IPR020635">
    <property type="entry name" value="Tyr_kinase_cat_dom"/>
</dbReference>
<organism evidence="8 9">
    <name type="scientific">Romanomermis culicivorax</name>
    <name type="common">Nematode worm</name>
    <dbReference type="NCBI Taxonomy" id="13658"/>
    <lineage>
        <taxon>Eukaryota</taxon>
        <taxon>Metazoa</taxon>
        <taxon>Ecdysozoa</taxon>
        <taxon>Nematoda</taxon>
        <taxon>Enoplea</taxon>
        <taxon>Dorylaimia</taxon>
        <taxon>Mermithida</taxon>
        <taxon>Mermithoidea</taxon>
        <taxon>Mermithidae</taxon>
        <taxon>Romanomermis</taxon>
    </lineage>
</organism>
<keyword evidence="6" id="KW-1133">Transmembrane helix</keyword>
<dbReference type="PRINTS" id="PR00109">
    <property type="entry name" value="TYRKINASE"/>
</dbReference>
<keyword evidence="3" id="KW-0418">Kinase</keyword>
<dbReference type="Pfam" id="PF07714">
    <property type="entry name" value="PK_Tyr_Ser-Thr"/>
    <property type="match status" value="1"/>
</dbReference>
<dbReference type="PROSITE" id="PS00109">
    <property type="entry name" value="PROTEIN_KINASE_TYR"/>
    <property type="match status" value="1"/>
</dbReference>
<proteinExistence type="predicted"/>
<dbReference type="InterPro" id="IPR000719">
    <property type="entry name" value="Prot_kinase_dom"/>
</dbReference>
<dbReference type="GO" id="GO:0007169">
    <property type="term" value="P:cell surface receptor protein tyrosine kinase signaling pathway"/>
    <property type="evidence" value="ECO:0007669"/>
    <property type="project" value="TreeGrafter"/>
</dbReference>
<evidence type="ECO:0000256" key="4">
    <source>
        <dbReference type="ARBA" id="ARBA00022840"/>
    </source>
</evidence>
<evidence type="ECO:0000313" key="9">
    <source>
        <dbReference type="WBParaSite" id="nRc.2.0.1.t47611-RA"/>
    </source>
</evidence>
<feature type="transmembrane region" description="Helical" evidence="6">
    <location>
        <begin position="149"/>
        <end position="169"/>
    </location>
</feature>
<dbReference type="Gene3D" id="1.10.510.10">
    <property type="entry name" value="Transferase(Phosphotransferase) domain 1"/>
    <property type="match status" value="1"/>
</dbReference>
<dbReference type="PROSITE" id="PS50011">
    <property type="entry name" value="PROTEIN_KINASE_DOM"/>
    <property type="match status" value="1"/>
</dbReference>
<dbReference type="WBParaSite" id="nRc.2.0.1.t47611-RA">
    <property type="protein sequence ID" value="nRc.2.0.1.t47611-RA"/>
    <property type="gene ID" value="nRc.2.0.1.g47611"/>
</dbReference>
<keyword evidence="6" id="KW-0472">Membrane</keyword>
<dbReference type="GO" id="GO:0043235">
    <property type="term" value="C:receptor complex"/>
    <property type="evidence" value="ECO:0007669"/>
    <property type="project" value="TreeGrafter"/>
</dbReference>
<keyword evidence="4" id="KW-0067">ATP-binding</keyword>